<evidence type="ECO:0000313" key="2">
    <source>
        <dbReference type="Proteomes" id="UP000182836"/>
    </source>
</evidence>
<dbReference type="Proteomes" id="UP000182836">
    <property type="component" value="Unassembled WGS sequence"/>
</dbReference>
<dbReference type="RefSeq" id="WP_158502366.1">
    <property type="nucleotide sequence ID" value="NZ_BJOA01000241.1"/>
</dbReference>
<accession>A0A1G8VQV2</accession>
<dbReference type="EMBL" id="FNED01000025">
    <property type="protein sequence ID" value="SDJ68451.1"/>
    <property type="molecule type" value="Genomic_DNA"/>
</dbReference>
<organism evidence="1 2">
    <name type="scientific">Aneurinibacillus migulanus</name>
    <name type="common">Bacillus migulanus</name>
    <dbReference type="NCBI Taxonomy" id="47500"/>
    <lineage>
        <taxon>Bacteria</taxon>
        <taxon>Bacillati</taxon>
        <taxon>Bacillota</taxon>
        <taxon>Bacilli</taxon>
        <taxon>Bacillales</taxon>
        <taxon>Paenibacillaceae</taxon>
        <taxon>Aneurinibacillus group</taxon>
        <taxon>Aneurinibacillus</taxon>
    </lineage>
</organism>
<reference evidence="1 2" key="1">
    <citation type="submission" date="2016-10" db="EMBL/GenBank/DDBJ databases">
        <authorList>
            <person name="de Groot N.N."/>
        </authorList>
    </citation>
    <scope>NUCLEOTIDE SEQUENCE [LARGE SCALE GENOMIC DNA]</scope>
    <source>
        <strain evidence="1 2">DSM 2895</strain>
    </source>
</reference>
<dbReference type="AlphaFoldDB" id="A0A1G8VQV2"/>
<protein>
    <submittedName>
        <fullName evidence="1">Uncharacterized protein</fullName>
    </submittedName>
</protein>
<proteinExistence type="predicted"/>
<sequence>MKKMIREKIELMKSVLEEDPFYLGLWTGILFLFRGKMRVYFARIPLVGITRANFLLF</sequence>
<evidence type="ECO:0000313" key="1">
    <source>
        <dbReference type="EMBL" id="SDJ68451.1"/>
    </source>
</evidence>
<name>A0A1G8VQV2_ANEMI</name>
<gene>
    <name evidence="1" type="ORF">SAMN04487909_12517</name>
</gene>
<dbReference type="GeneID" id="43759355"/>